<dbReference type="SMART" id="SM00885">
    <property type="entry name" value="D5_N"/>
    <property type="match status" value="1"/>
</dbReference>
<keyword evidence="7" id="KW-1185">Reference proteome</keyword>
<dbReference type="Gene3D" id="3.40.50.300">
    <property type="entry name" value="P-loop containing nucleotide triphosphate hydrolases"/>
    <property type="match status" value="1"/>
</dbReference>
<dbReference type="Pfam" id="PF08706">
    <property type="entry name" value="D5_N"/>
    <property type="match status" value="1"/>
</dbReference>
<dbReference type="PANTHER" id="PTHR35372">
    <property type="entry name" value="ATP BINDING PROTEIN-RELATED"/>
    <property type="match status" value="1"/>
</dbReference>
<dbReference type="SUPFAM" id="SSF56747">
    <property type="entry name" value="Prim-pol domain"/>
    <property type="match status" value="1"/>
</dbReference>
<feature type="domain" description="SF3 helicase" evidence="5">
    <location>
        <begin position="512"/>
        <end position="671"/>
    </location>
</feature>
<dbReference type="Pfam" id="PF19263">
    <property type="entry name" value="DUF5906"/>
    <property type="match status" value="1"/>
</dbReference>
<dbReference type="PROSITE" id="PS51206">
    <property type="entry name" value="SF3_HELICASE_1"/>
    <property type="match status" value="1"/>
</dbReference>
<comment type="caution">
    <text evidence="6">The sequence shown here is derived from an EMBL/GenBank/DDBJ whole genome shotgun (WGS) entry which is preliminary data.</text>
</comment>
<feature type="non-terminal residue" evidence="6">
    <location>
        <position position="730"/>
    </location>
</feature>
<dbReference type="InterPro" id="IPR014818">
    <property type="entry name" value="Phage/plasmid_primase_P4_C"/>
</dbReference>
<dbReference type="AlphaFoldDB" id="A0A3N1VQQ3"/>
<dbReference type="SMART" id="SM00943">
    <property type="entry name" value="Prim-Pol"/>
    <property type="match status" value="1"/>
</dbReference>
<dbReference type="GO" id="GO:0016787">
    <property type="term" value="F:hydrolase activity"/>
    <property type="evidence" value="ECO:0007669"/>
    <property type="project" value="UniProtKB-KW"/>
</dbReference>
<dbReference type="GO" id="GO:0005524">
    <property type="term" value="F:ATP binding"/>
    <property type="evidence" value="ECO:0007669"/>
    <property type="project" value="UniProtKB-KW"/>
</dbReference>
<dbReference type="InterPro" id="IPR051620">
    <property type="entry name" value="ORF904-like_C"/>
</dbReference>
<dbReference type="InterPro" id="IPR045455">
    <property type="entry name" value="NrS-1_pol-like_helicase"/>
</dbReference>
<protein>
    <submittedName>
        <fullName evidence="6">Putative DNA primase/helicase</fullName>
    </submittedName>
</protein>
<organism evidence="6 7">
    <name type="scientific">Desulfosoma caldarium</name>
    <dbReference type="NCBI Taxonomy" id="610254"/>
    <lineage>
        <taxon>Bacteria</taxon>
        <taxon>Pseudomonadati</taxon>
        <taxon>Thermodesulfobacteriota</taxon>
        <taxon>Syntrophobacteria</taxon>
        <taxon>Syntrophobacterales</taxon>
        <taxon>Syntrophobacteraceae</taxon>
        <taxon>Desulfosoma</taxon>
    </lineage>
</organism>
<dbReference type="OrthoDB" id="9763644at2"/>
<dbReference type="InterPro" id="IPR014015">
    <property type="entry name" value="Helicase_SF3_DNA-vir"/>
</dbReference>
<proteinExistence type="predicted"/>
<evidence type="ECO:0000313" key="6">
    <source>
        <dbReference type="EMBL" id="ROR03388.1"/>
    </source>
</evidence>
<dbReference type="CDD" id="cd04859">
    <property type="entry name" value="Prim_Pol"/>
    <property type="match status" value="1"/>
</dbReference>
<dbReference type="InterPro" id="IPR006500">
    <property type="entry name" value="Helicase_put_C_phage/plasmid"/>
</dbReference>
<dbReference type="InterPro" id="IPR027417">
    <property type="entry name" value="P-loop_NTPase"/>
</dbReference>
<sequence length="730" mass="82553">MNNHASNDRMKPDVRQGKHAKNSKHKLSLEERIARLSDLGKAAVKYAQAGFKVHPLCGIIEDPKTGELKRTCNWKKCESPGKHPLLAWKNNPENAPTNDVTKVVEWWEKWPNANIGGATGAGKDCVGVVIDIDGPKGEELLAELEKEHPGLSETASDRSGRGRRLFFTVSNGPVRTIAISAHQIDVKGDGGYIVLPPSRHHSGRTYEWTKSIFETPRKELPEEVLQKLRELGRGKKEQTPKPKPQREGKDADHKAEVEACEVQRVVRPWDADEIPDGQRYNTLTAYIRHWLNMGAGREEVRMLTLALNKQKCKPVYDEKYVNEWVDYWAGEWEAERAKGLDPDGRLHLTDLGNAKRFVAHHGANVRFCHLWGKWLLWDGTRWKCDETGYVRQLAKDVALSIHREADVAEQNKVDENIVRAIRKHAQKTEGSGRIQAMLFLAQSEVPAHPDTMDKDPWLFNCLNGTIDLRTGELRPHDKRDMITKLAPVHYDPEAQCPRWLAFLEEIMDGDQDLIAYLQRFVGYALTGITKEQCFHIFWGSGANGKTTFLEAVQKIFGDYGQTTQADTFMVQRPGAVTNDVAKLRGARFVAAAESAEGRRLDEALIKRLTGGDTISARFLYAEPFEFKPQCKIVIATNHKPDIRGQTSAIWRRMRLVPFTVQIPPEEQDRELGQKLEAELPGILAWAVRGCLEWQRQGLQPPEAVTEATEGYRSEMDTIGDFIDECCVVHP</sequence>
<reference evidence="6 7" key="1">
    <citation type="submission" date="2018-11" db="EMBL/GenBank/DDBJ databases">
        <title>Genomic Encyclopedia of Type Strains, Phase IV (KMG-IV): sequencing the most valuable type-strain genomes for metagenomic binning, comparative biology and taxonomic classification.</title>
        <authorList>
            <person name="Goeker M."/>
        </authorList>
    </citation>
    <scope>NUCLEOTIDE SEQUENCE [LARGE SCALE GENOMIC DNA]</scope>
    <source>
        <strain evidence="6 7">DSM 22027</strain>
    </source>
</reference>
<dbReference type="EMBL" id="RJVA01000003">
    <property type="protein sequence ID" value="ROR03388.1"/>
    <property type="molecule type" value="Genomic_DNA"/>
</dbReference>
<evidence type="ECO:0000256" key="4">
    <source>
        <dbReference type="SAM" id="MobiDB-lite"/>
    </source>
</evidence>
<dbReference type="PANTHER" id="PTHR35372:SF2">
    <property type="entry name" value="SF3 HELICASE DOMAIN-CONTAINING PROTEIN"/>
    <property type="match status" value="1"/>
</dbReference>
<dbReference type="GO" id="GO:0004386">
    <property type="term" value="F:helicase activity"/>
    <property type="evidence" value="ECO:0007669"/>
    <property type="project" value="UniProtKB-KW"/>
</dbReference>
<evidence type="ECO:0000313" key="7">
    <source>
        <dbReference type="Proteomes" id="UP000276223"/>
    </source>
</evidence>
<keyword evidence="1" id="KW-0547">Nucleotide-binding</keyword>
<feature type="region of interest" description="Disordered" evidence="4">
    <location>
        <begin position="1"/>
        <end position="26"/>
    </location>
</feature>
<accession>A0A3N1VQQ3</accession>
<feature type="compositionally biased region" description="Basic residues" evidence="4">
    <location>
        <begin position="17"/>
        <end position="26"/>
    </location>
</feature>
<gene>
    <name evidence="6" type="ORF">EDC27_0124</name>
</gene>
<evidence type="ECO:0000256" key="2">
    <source>
        <dbReference type="ARBA" id="ARBA00022801"/>
    </source>
</evidence>
<dbReference type="Proteomes" id="UP000276223">
    <property type="component" value="Unassembled WGS sequence"/>
</dbReference>
<feature type="region of interest" description="Disordered" evidence="4">
    <location>
        <begin position="229"/>
        <end position="255"/>
    </location>
</feature>
<keyword evidence="2" id="KW-0378">Hydrolase</keyword>
<dbReference type="NCBIfam" id="TIGR01613">
    <property type="entry name" value="primase_Cterm"/>
    <property type="match status" value="1"/>
</dbReference>
<keyword evidence="6" id="KW-0347">Helicase</keyword>
<dbReference type="Pfam" id="PF09250">
    <property type="entry name" value="Prim-Pol"/>
    <property type="match status" value="1"/>
</dbReference>
<dbReference type="SUPFAM" id="SSF52540">
    <property type="entry name" value="P-loop containing nucleoside triphosphate hydrolases"/>
    <property type="match status" value="1"/>
</dbReference>
<dbReference type="InterPro" id="IPR015330">
    <property type="entry name" value="DNA_primase/pol_bifunc_N"/>
</dbReference>
<evidence type="ECO:0000259" key="5">
    <source>
        <dbReference type="PROSITE" id="PS51206"/>
    </source>
</evidence>
<feature type="compositionally biased region" description="Basic and acidic residues" evidence="4">
    <location>
        <begin position="1"/>
        <end position="16"/>
    </location>
</feature>
<name>A0A3N1VQQ3_9BACT</name>
<keyword evidence="3" id="KW-0067">ATP-binding</keyword>
<evidence type="ECO:0000256" key="3">
    <source>
        <dbReference type="ARBA" id="ARBA00022840"/>
    </source>
</evidence>
<dbReference type="RefSeq" id="WP_123288692.1">
    <property type="nucleotide sequence ID" value="NZ_RJVA01000003.1"/>
</dbReference>
<evidence type="ECO:0000256" key="1">
    <source>
        <dbReference type="ARBA" id="ARBA00022741"/>
    </source>
</evidence>